<dbReference type="Proteomes" id="UP001176961">
    <property type="component" value="Unassembled WGS sequence"/>
</dbReference>
<evidence type="ECO:0000313" key="3">
    <source>
        <dbReference type="Proteomes" id="UP001176961"/>
    </source>
</evidence>
<feature type="signal peptide" evidence="1">
    <location>
        <begin position="1"/>
        <end position="23"/>
    </location>
</feature>
<accession>A0AA36GU89</accession>
<sequence length="159" mass="17713">MLRCCGNVSLVFSTITSIAVIAAELDYVSQSNVDNVHLRIKSVRGGTASKRWKENIAKHKEALIAYKNNTEGILCVKSKNSCEVKSKANDNNFIVTVAEACDCSNKAQLTLWQVWPLRIPSRMQLCRGLQKRIVPPCSCRHYVRRTSVSPHAVAEQLPS</sequence>
<reference evidence="2" key="1">
    <citation type="submission" date="2023-07" db="EMBL/GenBank/DDBJ databases">
        <authorList>
            <consortium name="CYATHOMIX"/>
        </authorList>
    </citation>
    <scope>NUCLEOTIDE SEQUENCE</scope>
    <source>
        <strain evidence="2">N/A</strain>
    </source>
</reference>
<organism evidence="2 3">
    <name type="scientific">Cylicocyclus nassatus</name>
    <name type="common">Nematode worm</name>
    <dbReference type="NCBI Taxonomy" id="53992"/>
    <lineage>
        <taxon>Eukaryota</taxon>
        <taxon>Metazoa</taxon>
        <taxon>Ecdysozoa</taxon>
        <taxon>Nematoda</taxon>
        <taxon>Chromadorea</taxon>
        <taxon>Rhabditida</taxon>
        <taxon>Rhabditina</taxon>
        <taxon>Rhabditomorpha</taxon>
        <taxon>Strongyloidea</taxon>
        <taxon>Strongylidae</taxon>
        <taxon>Cylicocyclus</taxon>
    </lineage>
</organism>
<comment type="caution">
    <text evidence="2">The sequence shown here is derived from an EMBL/GenBank/DDBJ whole genome shotgun (WGS) entry which is preliminary data.</text>
</comment>
<gene>
    <name evidence="2" type="ORF">CYNAS_LOCUS10239</name>
</gene>
<dbReference type="AlphaFoldDB" id="A0AA36GU89"/>
<keyword evidence="3" id="KW-1185">Reference proteome</keyword>
<dbReference type="EMBL" id="CATQJL010000223">
    <property type="protein sequence ID" value="CAJ0598256.1"/>
    <property type="molecule type" value="Genomic_DNA"/>
</dbReference>
<evidence type="ECO:0000256" key="1">
    <source>
        <dbReference type="SAM" id="SignalP"/>
    </source>
</evidence>
<proteinExistence type="predicted"/>
<protein>
    <submittedName>
        <fullName evidence="2">Uncharacterized protein</fullName>
    </submittedName>
</protein>
<evidence type="ECO:0000313" key="2">
    <source>
        <dbReference type="EMBL" id="CAJ0598256.1"/>
    </source>
</evidence>
<keyword evidence="1" id="KW-0732">Signal</keyword>
<feature type="chain" id="PRO_5041320834" evidence="1">
    <location>
        <begin position="24"/>
        <end position="159"/>
    </location>
</feature>
<name>A0AA36GU89_CYLNA</name>